<protein>
    <recommendedName>
        <fullName evidence="2">ADAM10 endopeptidase</fullName>
        <ecNumber evidence="2">3.4.24.81</ecNumber>
    </recommendedName>
</protein>
<dbReference type="GO" id="GO:0006509">
    <property type="term" value="P:membrane protein ectodomain proteolysis"/>
    <property type="evidence" value="ECO:0007669"/>
    <property type="project" value="TreeGrafter"/>
</dbReference>
<gene>
    <name evidence="10" type="ORF">PoB_004034400</name>
</gene>
<feature type="domain" description="Disintegrin" evidence="8">
    <location>
        <begin position="503"/>
        <end position="576"/>
    </location>
</feature>
<feature type="binding site" evidence="4">
    <location>
        <position position="427"/>
    </location>
    <ligand>
        <name>Zn(2+)</name>
        <dbReference type="ChEBI" id="CHEBI:29105"/>
        <note>catalytic</note>
    </ligand>
</feature>
<evidence type="ECO:0000313" key="11">
    <source>
        <dbReference type="Proteomes" id="UP000735302"/>
    </source>
</evidence>
<dbReference type="InterPro" id="IPR001590">
    <property type="entry name" value="Peptidase_M12B"/>
</dbReference>
<dbReference type="EMBL" id="BLXT01004508">
    <property type="protein sequence ID" value="GFO13839.1"/>
    <property type="molecule type" value="Genomic_DNA"/>
</dbReference>
<dbReference type="SUPFAM" id="SSF55486">
    <property type="entry name" value="Metalloproteases ('zincins'), catalytic domain"/>
    <property type="match status" value="1"/>
</dbReference>
<name>A0AAV4B572_9GAST</name>
<organism evidence="10 11">
    <name type="scientific">Plakobranchus ocellatus</name>
    <dbReference type="NCBI Taxonomy" id="259542"/>
    <lineage>
        <taxon>Eukaryota</taxon>
        <taxon>Metazoa</taxon>
        <taxon>Spiralia</taxon>
        <taxon>Lophotrochozoa</taxon>
        <taxon>Mollusca</taxon>
        <taxon>Gastropoda</taxon>
        <taxon>Heterobranchia</taxon>
        <taxon>Euthyneura</taxon>
        <taxon>Panpulmonata</taxon>
        <taxon>Sacoglossa</taxon>
        <taxon>Placobranchoidea</taxon>
        <taxon>Plakobranchidae</taxon>
        <taxon>Plakobranchus</taxon>
    </lineage>
</organism>
<accession>A0AAV4B572</accession>
<dbReference type="PROSITE" id="PS50215">
    <property type="entry name" value="ADAM_MEPRO"/>
    <property type="match status" value="1"/>
</dbReference>
<dbReference type="InterPro" id="IPR049038">
    <property type="entry name" value="ADAM10_Cys-rich"/>
</dbReference>
<feature type="region of interest" description="Disordered" evidence="5">
    <location>
        <begin position="733"/>
        <end position="817"/>
    </location>
</feature>
<keyword evidence="11" id="KW-1185">Reference proteome</keyword>
<dbReference type="Pfam" id="PF13574">
    <property type="entry name" value="Reprolysin_2"/>
    <property type="match status" value="1"/>
</dbReference>
<dbReference type="SMART" id="SM00050">
    <property type="entry name" value="DISIN"/>
    <property type="match status" value="1"/>
</dbReference>
<dbReference type="InterPro" id="IPR024079">
    <property type="entry name" value="MetalloPept_cat_dom_sf"/>
</dbReference>
<keyword evidence="7" id="KW-0732">Signal</keyword>
<keyword evidence="10" id="KW-0808">Transferase</keyword>
<reference evidence="10 11" key="1">
    <citation type="journal article" date="2021" name="Elife">
        <title>Chloroplast acquisition without the gene transfer in kleptoplastic sea slugs, Plakobranchus ocellatus.</title>
        <authorList>
            <person name="Maeda T."/>
            <person name="Takahashi S."/>
            <person name="Yoshida T."/>
            <person name="Shimamura S."/>
            <person name="Takaki Y."/>
            <person name="Nagai Y."/>
            <person name="Toyoda A."/>
            <person name="Suzuki Y."/>
            <person name="Arimoto A."/>
            <person name="Ishii H."/>
            <person name="Satoh N."/>
            <person name="Nishiyama T."/>
            <person name="Hasebe M."/>
            <person name="Maruyama T."/>
            <person name="Minagawa J."/>
            <person name="Obokata J."/>
            <person name="Shigenobu S."/>
        </authorList>
    </citation>
    <scope>NUCLEOTIDE SEQUENCE [LARGE SCALE GENOMIC DNA]</scope>
</reference>
<evidence type="ECO:0000256" key="7">
    <source>
        <dbReference type="SAM" id="SignalP"/>
    </source>
</evidence>
<keyword evidence="4" id="KW-0479">Metal-binding</keyword>
<feature type="signal peptide" evidence="7">
    <location>
        <begin position="1"/>
        <end position="27"/>
    </location>
</feature>
<dbReference type="EC" id="3.4.24.81" evidence="2"/>
<comment type="caution">
    <text evidence="4">Lacks conserved residue(s) required for the propagation of feature annotation.</text>
</comment>
<evidence type="ECO:0000313" key="10">
    <source>
        <dbReference type="EMBL" id="GFO13839.1"/>
    </source>
</evidence>
<dbReference type="Pfam" id="PF21299">
    <property type="entry name" value="ADAM10_Cys-rich"/>
    <property type="match status" value="1"/>
</dbReference>
<dbReference type="AlphaFoldDB" id="A0AAV4B572"/>
<keyword evidence="6" id="KW-1133">Transmembrane helix</keyword>
<evidence type="ECO:0000256" key="2">
    <source>
        <dbReference type="ARBA" id="ARBA00012332"/>
    </source>
</evidence>
<dbReference type="PANTHER" id="PTHR45702:SF2">
    <property type="entry name" value="KUZBANIAN, ISOFORM A"/>
    <property type="match status" value="1"/>
</dbReference>
<dbReference type="GO" id="GO:0016301">
    <property type="term" value="F:kinase activity"/>
    <property type="evidence" value="ECO:0007669"/>
    <property type="project" value="UniProtKB-KW"/>
</dbReference>
<dbReference type="GO" id="GO:0007219">
    <property type="term" value="P:Notch signaling pathway"/>
    <property type="evidence" value="ECO:0007669"/>
    <property type="project" value="TreeGrafter"/>
</dbReference>
<evidence type="ECO:0000256" key="4">
    <source>
        <dbReference type="PROSITE-ProRule" id="PRU00276"/>
    </source>
</evidence>
<dbReference type="GO" id="GO:0046872">
    <property type="term" value="F:metal ion binding"/>
    <property type="evidence" value="ECO:0007669"/>
    <property type="project" value="UniProtKB-KW"/>
</dbReference>
<dbReference type="PROSITE" id="PS50214">
    <property type="entry name" value="DISINTEGRIN_2"/>
    <property type="match status" value="1"/>
</dbReference>
<feature type="chain" id="PRO_5043786142" description="ADAM10 endopeptidase" evidence="7">
    <location>
        <begin position="28"/>
        <end position="817"/>
    </location>
</feature>
<keyword evidence="3" id="KW-0165">Cleavage on pair of basic residues</keyword>
<comment type="caution">
    <text evidence="10">The sequence shown here is derived from an EMBL/GenBank/DDBJ whole genome shotgun (WGS) entry which is preliminary data.</text>
</comment>
<keyword evidence="10" id="KW-0418">Kinase</keyword>
<feature type="binding site" evidence="4">
    <location>
        <position position="437"/>
    </location>
    <ligand>
        <name>Zn(2+)</name>
        <dbReference type="ChEBI" id="CHEBI:29105"/>
        <note>catalytic</note>
    </ligand>
</feature>
<evidence type="ECO:0000256" key="5">
    <source>
        <dbReference type="SAM" id="MobiDB-lite"/>
    </source>
</evidence>
<evidence type="ECO:0000256" key="6">
    <source>
        <dbReference type="SAM" id="Phobius"/>
    </source>
</evidence>
<evidence type="ECO:0000259" key="8">
    <source>
        <dbReference type="PROSITE" id="PS50214"/>
    </source>
</evidence>
<feature type="domain" description="Peptidase M12B" evidence="9">
    <location>
        <begin position="355"/>
        <end position="489"/>
    </location>
</feature>
<dbReference type="InterPro" id="IPR051489">
    <property type="entry name" value="ADAM_Metalloproteinase"/>
</dbReference>
<comment type="catalytic activity">
    <reaction evidence="1">
        <text>Endopeptidase of broad specificity.</text>
        <dbReference type="EC" id="3.4.24.81"/>
    </reaction>
</comment>
<keyword evidence="6" id="KW-0472">Membrane</keyword>
<evidence type="ECO:0000256" key="1">
    <source>
        <dbReference type="ARBA" id="ARBA00001809"/>
    </source>
</evidence>
<dbReference type="GO" id="GO:0005886">
    <property type="term" value="C:plasma membrane"/>
    <property type="evidence" value="ECO:0007669"/>
    <property type="project" value="TreeGrafter"/>
</dbReference>
<dbReference type="Proteomes" id="UP000735302">
    <property type="component" value="Unassembled WGS sequence"/>
</dbReference>
<dbReference type="Gene3D" id="4.10.70.10">
    <property type="entry name" value="Disintegrin domain"/>
    <property type="match status" value="1"/>
</dbReference>
<keyword evidence="10" id="KW-0675">Receptor</keyword>
<evidence type="ECO:0000256" key="3">
    <source>
        <dbReference type="ARBA" id="ARBA00022685"/>
    </source>
</evidence>
<dbReference type="GO" id="GO:0004222">
    <property type="term" value="F:metalloendopeptidase activity"/>
    <property type="evidence" value="ECO:0007669"/>
    <property type="project" value="InterPro"/>
</dbReference>
<dbReference type="PANTHER" id="PTHR45702">
    <property type="entry name" value="ADAM10/ADAM17 METALLOPEPTIDASE FAMILY MEMBER"/>
    <property type="match status" value="1"/>
</dbReference>
<sequence>MITAKWTWLLPAFVVIFSTSLTCSTDATRLNDYILDYEPLEFDHAHLHEKHNRIRRDVDSALRWNFKAYGRTFKLHLKPDRSVFSHDHTLDFDGHAAQPIDTNFFYEGYLTDVPNSKVHMSVRKNHLWGQMTIPGHTTYFIEPAQHHFANNNTSFHTIIYPESRMNLDPYRHQRKNSASCATETYAKLREMAQPVDDFKPARHKREAENPYSKYSADLNNQESIHPSHTRFRRAAGELKDSANKTCFMQLRADKLLYDHFLQKYNNDVERTKEVILNLFASHIKVLSQIYLSTVFESSQSSVKFTGINFVLQRSTIISSCGGAGGYNQGYCEDLLDVSNYLDLTSEEDHSTFCLVHTFTYRDFTGGTLGLAWVADPGAGNAGVCGKRGKIKDTNNRIVERSLNTGIVTLINFNQEVPTRVSQITFAHEVGHNFGAQHDKTDQCAPFGTSQPDASSGNYIMFPSAIPGDMPNNKKFSSCSRSSIALVLQSVGGVRTNCFQGSDQAFCGNNIVEDGEECDCGYKIDCTDTCCNGRDEQATDCKLTNGAQCSTDDAKCPQPSYKENFTTFCNDYSAVCEQGQCQASVCFNIGWQECFKTSEDGVSEDEMCFLSCRKDATSECISSTDDDKIGQNTEFADLLNRIKNNRNSSSNAIKLAPGSSCDNFKGYCDVFSKCRKVDAEGPFKQLTDLIFNPVTFGNIRDWIRDNWWAVLLMCVGAVVFMGVFVFVFKYDTPSQDPSKKRHGQQGAGNGRSSSAGGRRVGKPKSRISPIGNSGNASHLSVLHGHPPRGHDNAGYSPDNGVFSGQTGRGQGRVQVTHW</sequence>
<feature type="binding site" evidence="4">
    <location>
        <position position="431"/>
    </location>
    <ligand>
        <name>Zn(2+)</name>
        <dbReference type="ChEBI" id="CHEBI:29105"/>
        <note>catalytic</note>
    </ligand>
</feature>
<keyword evidence="6" id="KW-0812">Transmembrane</keyword>
<feature type="transmembrane region" description="Helical" evidence="6">
    <location>
        <begin position="706"/>
        <end position="729"/>
    </location>
</feature>
<evidence type="ECO:0000259" key="9">
    <source>
        <dbReference type="PROSITE" id="PS50215"/>
    </source>
</evidence>
<dbReference type="InterPro" id="IPR001762">
    <property type="entry name" value="Disintegrin_dom"/>
</dbReference>
<dbReference type="InterPro" id="IPR036436">
    <property type="entry name" value="Disintegrin_dom_sf"/>
</dbReference>
<feature type="active site" evidence="4">
    <location>
        <position position="428"/>
    </location>
</feature>
<keyword evidence="4" id="KW-0862">Zinc</keyword>
<proteinExistence type="predicted"/>
<dbReference type="Gene3D" id="3.40.390.10">
    <property type="entry name" value="Collagenase (Catalytic Domain)"/>
    <property type="match status" value="1"/>
</dbReference>